<dbReference type="EMBL" id="LBTR01000002">
    <property type="protein sequence ID" value="KKQ46348.1"/>
    <property type="molecule type" value="Genomic_DNA"/>
</dbReference>
<feature type="domain" description="OBG-type G" evidence="7">
    <location>
        <begin position="156"/>
        <end position="311"/>
    </location>
</feature>
<dbReference type="PANTHER" id="PTHR11702:SF31">
    <property type="entry name" value="MITOCHONDRIAL RIBOSOME-ASSOCIATED GTPASE 2"/>
    <property type="match status" value="1"/>
</dbReference>
<dbReference type="FunFam" id="2.70.210.12:FF:000001">
    <property type="entry name" value="GTPase Obg"/>
    <property type="match status" value="1"/>
</dbReference>
<dbReference type="PANTHER" id="PTHR11702">
    <property type="entry name" value="DEVELOPMENTALLY REGULATED GTP-BINDING PROTEIN-RELATED"/>
    <property type="match status" value="1"/>
</dbReference>
<dbReference type="InterPro" id="IPR006073">
    <property type="entry name" value="GTP-bd"/>
</dbReference>
<dbReference type="PROSITE" id="PS00905">
    <property type="entry name" value="GTP1_OBG"/>
    <property type="match status" value="1"/>
</dbReference>
<dbReference type="AlphaFoldDB" id="A0A0G0HT72"/>
<gene>
    <name evidence="9" type="ORF">US62_C0002G0031</name>
</gene>
<dbReference type="InterPro" id="IPR006074">
    <property type="entry name" value="GTP1-OBG_CS"/>
</dbReference>
<keyword evidence="2" id="KW-0963">Cytoplasm</keyword>
<dbReference type="GO" id="GO:0003924">
    <property type="term" value="F:GTPase activity"/>
    <property type="evidence" value="ECO:0007669"/>
    <property type="project" value="InterPro"/>
</dbReference>
<reference evidence="9 10" key="1">
    <citation type="journal article" date="2015" name="Nature">
        <title>rRNA introns, odd ribosomes, and small enigmatic genomes across a large radiation of phyla.</title>
        <authorList>
            <person name="Brown C.T."/>
            <person name="Hug L.A."/>
            <person name="Thomas B.C."/>
            <person name="Sharon I."/>
            <person name="Castelle C.J."/>
            <person name="Singh A."/>
            <person name="Wilkins M.J."/>
            <person name="Williams K.H."/>
            <person name="Banfield J.F."/>
        </authorList>
    </citation>
    <scope>NUCLEOTIDE SEQUENCE [LARGE SCALE GENOMIC DNA]</scope>
</reference>
<dbReference type="Gene3D" id="3.40.50.300">
    <property type="entry name" value="P-loop containing nucleotide triphosphate hydrolases"/>
    <property type="match status" value="1"/>
</dbReference>
<feature type="domain" description="Obg" evidence="8">
    <location>
        <begin position="1"/>
        <end position="155"/>
    </location>
</feature>
<dbReference type="InterPro" id="IPR006169">
    <property type="entry name" value="GTP1_OBG_dom"/>
</dbReference>
<evidence type="ECO:0000313" key="10">
    <source>
        <dbReference type="Proteomes" id="UP000034603"/>
    </source>
</evidence>
<comment type="similarity">
    <text evidence="1">Belongs to the TRAFAC class OBG-HflX-like GTPase superfamily. OBG GTPase family.</text>
</comment>
<dbReference type="CDD" id="cd01898">
    <property type="entry name" value="Obg"/>
    <property type="match status" value="1"/>
</dbReference>
<dbReference type="PATRIC" id="fig|1618546.3.peg.62"/>
<keyword evidence="6" id="KW-0342">GTP-binding</keyword>
<dbReference type="GO" id="GO:0005525">
    <property type="term" value="F:GTP binding"/>
    <property type="evidence" value="ECO:0007669"/>
    <property type="project" value="UniProtKB-KW"/>
</dbReference>
<dbReference type="InterPro" id="IPR014100">
    <property type="entry name" value="GTP-bd_Obg/CgtA"/>
</dbReference>
<evidence type="ECO:0000256" key="1">
    <source>
        <dbReference type="ARBA" id="ARBA00007699"/>
    </source>
</evidence>
<dbReference type="InterPro" id="IPR045086">
    <property type="entry name" value="OBG_GTPase"/>
</dbReference>
<dbReference type="PROSITE" id="PS51883">
    <property type="entry name" value="OBG"/>
    <property type="match status" value="1"/>
</dbReference>
<dbReference type="SUPFAM" id="SSF52540">
    <property type="entry name" value="P-loop containing nucleoside triphosphate hydrolases"/>
    <property type="match status" value="1"/>
</dbReference>
<dbReference type="PRINTS" id="PR00326">
    <property type="entry name" value="GTP1OBG"/>
</dbReference>
<dbReference type="SUPFAM" id="SSF82051">
    <property type="entry name" value="Obg GTP-binding protein N-terminal domain"/>
    <property type="match status" value="1"/>
</dbReference>
<dbReference type="GO" id="GO:0000287">
    <property type="term" value="F:magnesium ion binding"/>
    <property type="evidence" value="ECO:0007669"/>
    <property type="project" value="InterPro"/>
</dbReference>
<evidence type="ECO:0000259" key="8">
    <source>
        <dbReference type="PROSITE" id="PS51883"/>
    </source>
</evidence>
<evidence type="ECO:0000256" key="2">
    <source>
        <dbReference type="ARBA" id="ARBA00022490"/>
    </source>
</evidence>
<dbReference type="InterPro" id="IPR031167">
    <property type="entry name" value="G_OBG"/>
</dbReference>
<name>A0A0G0HT72_9BACT</name>
<dbReference type="NCBIfam" id="TIGR02729">
    <property type="entry name" value="Obg_CgtA"/>
    <property type="match status" value="1"/>
</dbReference>
<evidence type="ECO:0000256" key="5">
    <source>
        <dbReference type="ARBA" id="ARBA00022842"/>
    </source>
</evidence>
<evidence type="ECO:0000259" key="7">
    <source>
        <dbReference type="PROSITE" id="PS51710"/>
    </source>
</evidence>
<dbReference type="Pfam" id="PF01926">
    <property type="entry name" value="MMR_HSR1"/>
    <property type="match status" value="1"/>
</dbReference>
<evidence type="ECO:0000256" key="6">
    <source>
        <dbReference type="ARBA" id="ARBA00023134"/>
    </source>
</evidence>
<keyword evidence="5" id="KW-0460">Magnesium</keyword>
<dbReference type="InterPro" id="IPR036726">
    <property type="entry name" value="GTP1_OBG_dom_sf"/>
</dbReference>
<keyword evidence="4" id="KW-0378">Hydrolase</keyword>
<evidence type="ECO:0000256" key="4">
    <source>
        <dbReference type="ARBA" id="ARBA00022801"/>
    </source>
</evidence>
<dbReference type="GO" id="GO:0042254">
    <property type="term" value="P:ribosome biogenesis"/>
    <property type="evidence" value="ECO:0007669"/>
    <property type="project" value="UniProtKB-UniRule"/>
</dbReference>
<sequence length="311" mass="33312">MLIDEVEIEVRGGKGGNGVVSFGKMAHSGPDGGNGGVGGDVYFKAVSDLTALNQFTAKYDFEAESGNPGGKNKRTGKDGGDLTLMIPVGTSVIDNISGKLLFEMTLKDQIEFIAKGGIGGKGNYEFRGPTNTTPKYAQPGIPGDKLQLKLILKLIANFGIVGLPNAGKSSLLNELTAAHAKIANYPFTTLSPNLGVYKNKVLADIPGLIEGASLGKGLGISFLKHIEKVTTILHCISSESENPKDDYKSVRNELGKYNNNLLEKEEVILLTKSDLVDSKTIYKIKKQFKGKKVNSVSIYDFDSLEALKNIL</sequence>
<dbReference type="Pfam" id="PF01018">
    <property type="entry name" value="GTP1_OBG"/>
    <property type="match status" value="1"/>
</dbReference>
<accession>A0A0G0HT72</accession>
<dbReference type="NCBIfam" id="NF008956">
    <property type="entry name" value="PRK12299.1"/>
    <property type="match status" value="1"/>
</dbReference>
<keyword evidence="3" id="KW-0547">Nucleotide-binding</keyword>
<dbReference type="InterPro" id="IPR027417">
    <property type="entry name" value="P-loop_NTPase"/>
</dbReference>
<evidence type="ECO:0000313" key="9">
    <source>
        <dbReference type="EMBL" id="KKQ46348.1"/>
    </source>
</evidence>
<dbReference type="Gene3D" id="2.70.210.12">
    <property type="entry name" value="GTP1/OBG domain"/>
    <property type="match status" value="1"/>
</dbReference>
<protein>
    <submittedName>
        <fullName evidence="9">GTPase obg</fullName>
    </submittedName>
</protein>
<dbReference type="PIRSF" id="PIRSF002401">
    <property type="entry name" value="GTP_bd_Obg/CgtA"/>
    <property type="match status" value="1"/>
</dbReference>
<comment type="caution">
    <text evidence="9">The sequence shown here is derived from an EMBL/GenBank/DDBJ whole genome shotgun (WGS) entry which is preliminary data.</text>
</comment>
<evidence type="ECO:0000256" key="3">
    <source>
        <dbReference type="ARBA" id="ARBA00022741"/>
    </source>
</evidence>
<organism evidence="9 10">
    <name type="scientific">Candidatus Woesebacteria bacterium GW2011_GWA1_37_8</name>
    <dbReference type="NCBI Taxonomy" id="1618546"/>
    <lineage>
        <taxon>Bacteria</taxon>
        <taxon>Candidatus Woeseibacteriota</taxon>
    </lineage>
</organism>
<dbReference type="PROSITE" id="PS51710">
    <property type="entry name" value="G_OBG"/>
    <property type="match status" value="1"/>
</dbReference>
<proteinExistence type="inferred from homology"/>
<dbReference type="Proteomes" id="UP000034603">
    <property type="component" value="Unassembled WGS sequence"/>
</dbReference>